<reference evidence="2 3" key="1">
    <citation type="submission" date="2019-03" db="EMBL/GenBank/DDBJ databases">
        <title>First draft genome of Liparis tanakae, snailfish: a comprehensive survey of snailfish specific genes.</title>
        <authorList>
            <person name="Kim W."/>
            <person name="Song I."/>
            <person name="Jeong J.-H."/>
            <person name="Kim D."/>
            <person name="Kim S."/>
            <person name="Ryu S."/>
            <person name="Song J.Y."/>
            <person name="Lee S.K."/>
        </authorList>
    </citation>
    <scope>NUCLEOTIDE SEQUENCE [LARGE SCALE GENOMIC DNA]</scope>
    <source>
        <tissue evidence="2">Muscle</tissue>
    </source>
</reference>
<sequence length="90" mass="10160">MQHNKRQRSLPRHLGSGLYAQQVVGTTEGTQLEFSAPWRTDGAPQPSSLQTTSASCWSKSSSYTEDHDWSDFTFSWPEHRLVPFTSLTDS</sequence>
<comment type="caution">
    <text evidence="2">The sequence shown here is derived from an EMBL/GenBank/DDBJ whole genome shotgun (WGS) entry which is preliminary data.</text>
</comment>
<feature type="region of interest" description="Disordered" evidence="1">
    <location>
        <begin position="1"/>
        <end position="54"/>
    </location>
</feature>
<dbReference type="EMBL" id="SRLO01000647">
    <property type="protein sequence ID" value="TNN49647.1"/>
    <property type="molecule type" value="Genomic_DNA"/>
</dbReference>
<accession>A0A4Z2G7U4</accession>
<evidence type="ECO:0000313" key="2">
    <source>
        <dbReference type="EMBL" id="TNN49647.1"/>
    </source>
</evidence>
<proteinExistence type="predicted"/>
<dbReference type="Proteomes" id="UP000314294">
    <property type="component" value="Unassembled WGS sequence"/>
</dbReference>
<name>A0A4Z2G7U4_9TELE</name>
<protein>
    <submittedName>
        <fullName evidence="2">Uncharacterized protein</fullName>
    </submittedName>
</protein>
<evidence type="ECO:0000313" key="3">
    <source>
        <dbReference type="Proteomes" id="UP000314294"/>
    </source>
</evidence>
<evidence type="ECO:0000256" key="1">
    <source>
        <dbReference type="SAM" id="MobiDB-lite"/>
    </source>
</evidence>
<keyword evidence="3" id="KW-1185">Reference proteome</keyword>
<feature type="compositionally biased region" description="Basic residues" evidence="1">
    <location>
        <begin position="1"/>
        <end position="11"/>
    </location>
</feature>
<gene>
    <name evidence="2" type="ORF">EYF80_040154</name>
</gene>
<organism evidence="2 3">
    <name type="scientific">Liparis tanakae</name>
    <name type="common">Tanaka's snailfish</name>
    <dbReference type="NCBI Taxonomy" id="230148"/>
    <lineage>
        <taxon>Eukaryota</taxon>
        <taxon>Metazoa</taxon>
        <taxon>Chordata</taxon>
        <taxon>Craniata</taxon>
        <taxon>Vertebrata</taxon>
        <taxon>Euteleostomi</taxon>
        <taxon>Actinopterygii</taxon>
        <taxon>Neopterygii</taxon>
        <taxon>Teleostei</taxon>
        <taxon>Neoteleostei</taxon>
        <taxon>Acanthomorphata</taxon>
        <taxon>Eupercaria</taxon>
        <taxon>Perciformes</taxon>
        <taxon>Cottioidei</taxon>
        <taxon>Cottales</taxon>
        <taxon>Liparidae</taxon>
        <taxon>Liparis</taxon>
    </lineage>
</organism>
<dbReference type="AlphaFoldDB" id="A0A4Z2G7U4"/>
<feature type="compositionally biased region" description="Polar residues" evidence="1">
    <location>
        <begin position="23"/>
        <end position="33"/>
    </location>
</feature>